<evidence type="ECO:0000259" key="1">
    <source>
        <dbReference type="PROSITE" id="PS50853"/>
    </source>
</evidence>
<sequence length="117" mass="12513">MPAPDTIPPPAITGLAASDAYNGNVLLSWEQSAAGDFNHYNVYLSTVEITNVIGMTPIHRITDITTNSYRATGLEDGTKYYFAVTAVDDSGNESPLVTIIGVTPVAKETLPPHSRYA</sequence>
<accession>X1MG20</accession>
<dbReference type="PROSITE" id="PS50853">
    <property type="entry name" value="FN3"/>
    <property type="match status" value="1"/>
</dbReference>
<dbReference type="AlphaFoldDB" id="X1MG20"/>
<reference evidence="2" key="1">
    <citation type="journal article" date="2014" name="Front. Microbiol.">
        <title>High frequency of phylogenetically diverse reductive dehalogenase-homologous genes in deep subseafloor sedimentary metagenomes.</title>
        <authorList>
            <person name="Kawai M."/>
            <person name="Futagami T."/>
            <person name="Toyoda A."/>
            <person name="Takaki Y."/>
            <person name="Nishi S."/>
            <person name="Hori S."/>
            <person name="Arai W."/>
            <person name="Tsubouchi T."/>
            <person name="Morono Y."/>
            <person name="Uchiyama I."/>
            <person name="Ito T."/>
            <person name="Fujiyama A."/>
            <person name="Inagaki F."/>
            <person name="Takami H."/>
        </authorList>
    </citation>
    <scope>NUCLEOTIDE SEQUENCE</scope>
    <source>
        <strain evidence="2">Expedition CK06-06</strain>
    </source>
</reference>
<dbReference type="CDD" id="cd00063">
    <property type="entry name" value="FN3"/>
    <property type="match status" value="1"/>
</dbReference>
<evidence type="ECO:0000313" key="2">
    <source>
        <dbReference type="EMBL" id="GAI13640.1"/>
    </source>
</evidence>
<proteinExistence type="predicted"/>
<name>X1MG20_9ZZZZ</name>
<dbReference type="InterPro" id="IPR013783">
    <property type="entry name" value="Ig-like_fold"/>
</dbReference>
<dbReference type="InterPro" id="IPR003961">
    <property type="entry name" value="FN3_dom"/>
</dbReference>
<dbReference type="SUPFAM" id="SSF49265">
    <property type="entry name" value="Fibronectin type III"/>
    <property type="match status" value="1"/>
</dbReference>
<dbReference type="EMBL" id="BARV01010545">
    <property type="protein sequence ID" value="GAI13640.1"/>
    <property type="molecule type" value="Genomic_DNA"/>
</dbReference>
<gene>
    <name evidence="2" type="ORF">S06H3_20373</name>
</gene>
<protein>
    <recommendedName>
        <fullName evidence="1">Fibronectin type-III domain-containing protein</fullName>
    </recommendedName>
</protein>
<dbReference type="InterPro" id="IPR036116">
    <property type="entry name" value="FN3_sf"/>
</dbReference>
<feature type="domain" description="Fibronectin type-III" evidence="1">
    <location>
        <begin position="8"/>
        <end position="109"/>
    </location>
</feature>
<comment type="caution">
    <text evidence="2">The sequence shown here is derived from an EMBL/GenBank/DDBJ whole genome shotgun (WGS) entry which is preliminary data.</text>
</comment>
<dbReference type="Pfam" id="PF00041">
    <property type="entry name" value="fn3"/>
    <property type="match status" value="1"/>
</dbReference>
<organism evidence="2">
    <name type="scientific">marine sediment metagenome</name>
    <dbReference type="NCBI Taxonomy" id="412755"/>
    <lineage>
        <taxon>unclassified sequences</taxon>
        <taxon>metagenomes</taxon>
        <taxon>ecological metagenomes</taxon>
    </lineage>
</organism>
<dbReference type="Gene3D" id="2.60.40.10">
    <property type="entry name" value="Immunoglobulins"/>
    <property type="match status" value="1"/>
</dbReference>
<dbReference type="SMART" id="SM00060">
    <property type="entry name" value="FN3"/>
    <property type="match status" value="1"/>
</dbReference>